<dbReference type="Proteomes" id="UP000095283">
    <property type="component" value="Unplaced"/>
</dbReference>
<evidence type="ECO:0000313" key="1">
    <source>
        <dbReference type="Proteomes" id="UP000095283"/>
    </source>
</evidence>
<name>A0A1I7WM03_HETBA</name>
<dbReference type="WBParaSite" id="Hba_06177">
    <property type="protein sequence ID" value="Hba_06177"/>
    <property type="gene ID" value="Hba_06177"/>
</dbReference>
<protein>
    <submittedName>
        <fullName evidence="2">DUF629 domain-containing protein</fullName>
    </submittedName>
</protein>
<proteinExistence type="predicted"/>
<reference evidence="2" key="1">
    <citation type="submission" date="2016-11" db="UniProtKB">
        <authorList>
            <consortium name="WormBaseParasite"/>
        </authorList>
    </citation>
    <scope>IDENTIFICATION</scope>
</reference>
<keyword evidence="1" id="KW-1185">Reference proteome</keyword>
<accession>A0A1I7WM03</accession>
<organism evidence="1 2">
    <name type="scientific">Heterorhabditis bacteriophora</name>
    <name type="common">Entomopathogenic nematode worm</name>
    <dbReference type="NCBI Taxonomy" id="37862"/>
    <lineage>
        <taxon>Eukaryota</taxon>
        <taxon>Metazoa</taxon>
        <taxon>Ecdysozoa</taxon>
        <taxon>Nematoda</taxon>
        <taxon>Chromadorea</taxon>
        <taxon>Rhabditida</taxon>
        <taxon>Rhabditina</taxon>
        <taxon>Rhabditomorpha</taxon>
        <taxon>Strongyloidea</taxon>
        <taxon>Heterorhabditidae</taxon>
        <taxon>Heterorhabditis</taxon>
    </lineage>
</organism>
<evidence type="ECO:0000313" key="2">
    <source>
        <dbReference type="WBParaSite" id="Hba_06177"/>
    </source>
</evidence>
<dbReference type="AlphaFoldDB" id="A0A1I7WM03"/>
<sequence length="192" mass="22401">MSVPYLPAERVTAQDNIRRCDDNVGYWKRLGLLVAKKVKYEYLMSIVEVGWERFVIYREIFIMISSDFLGFSTNKCSETTTLKFYITSPMRFTFFLFIIEIFERLTEVYADEVVDERVYRWITNLKSAVARELSIQKQLCQTIGALEFIINSGRIITSPNLIVASVIKILERRKQPLSIKKLRLVHGIDLSV</sequence>